<evidence type="ECO:0000256" key="2">
    <source>
        <dbReference type="ARBA" id="ARBA00008725"/>
    </source>
</evidence>
<dbReference type="GO" id="GO:0006817">
    <property type="term" value="P:phosphate ion transport"/>
    <property type="evidence" value="ECO:0007669"/>
    <property type="project" value="UniProtKB-UniRule"/>
</dbReference>
<keyword evidence="5 7" id="KW-0732">Signal</keyword>
<accession>A0A7K0K1X6</accession>
<dbReference type="GO" id="GO:0005886">
    <property type="term" value="C:plasma membrane"/>
    <property type="evidence" value="ECO:0007669"/>
    <property type="project" value="UniProtKB-SubCell"/>
</dbReference>
<dbReference type="GO" id="GO:0042301">
    <property type="term" value="F:phosphate ion binding"/>
    <property type="evidence" value="ECO:0007669"/>
    <property type="project" value="UniProtKB-UniRule"/>
</dbReference>
<keyword evidence="6" id="KW-0472">Membrane</keyword>
<feature type="chain" id="PRO_5039740622" description="Phosphate-binding protein" evidence="7">
    <location>
        <begin position="23"/>
        <end position="309"/>
    </location>
</feature>
<keyword evidence="4" id="KW-1003">Cell membrane</keyword>
<feature type="domain" description="PBP" evidence="9">
    <location>
        <begin position="40"/>
        <end position="278"/>
    </location>
</feature>
<feature type="signal peptide" evidence="7">
    <location>
        <begin position="1"/>
        <end position="22"/>
    </location>
</feature>
<feature type="region of interest" description="Disordered" evidence="8">
    <location>
        <begin position="28"/>
        <end position="50"/>
    </location>
</feature>
<keyword evidence="3 7" id="KW-0813">Transport</keyword>
<dbReference type="EMBL" id="VUMY01000006">
    <property type="protein sequence ID" value="MST49472.1"/>
    <property type="molecule type" value="Genomic_DNA"/>
</dbReference>
<dbReference type="RefSeq" id="WP_154544276.1">
    <property type="nucleotide sequence ID" value="NZ_VUMY01000006.1"/>
</dbReference>
<evidence type="ECO:0000256" key="8">
    <source>
        <dbReference type="SAM" id="MobiDB-lite"/>
    </source>
</evidence>
<dbReference type="SUPFAM" id="SSF53850">
    <property type="entry name" value="Periplasmic binding protein-like II"/>
    <property type="match status" value="1"/>
</dbReference>
<evidence type="ECO:0000256" key="4">
    <source>
        <dbReference type="ARBA" id="ARBA00022475"/>
    </source>
</evidence>
<evidence type="ECO:0000256" key="6">
    <source>
        <dbReference type="ARBA" id="ARBA00023136"/>
    </source>
</evidence>
<comment type="subcellular location">
    <subcellularLocation>
        <location evidence="1">Cell membrane</location>
    </subcellularLocation>
</comment>
<evidence type="ECO:0000313" key="11">
    <source>
        <dbReference type="Proteomes" id="UP000442535"/>
    </source>
</evidence>
<evidence type="ECO:0000256" key="3">
    <source>
        <dbReference type="ARBA" id="ARBA00022448"/>
    </source>
</evidence>
<dbReference type="PROSITE" id="PS51257">
    <property type="entry name" value="PROKAR_LIPOPROTEIN"/>
    <property type="match status" value="1"/>
</dbReference>
<reference evidence="10 11" key="1">
    <citation type="submission" date="2019-08" db="EMBL/GenBank/DDBJ databases">
        <title>In-depth cultivation of the pig gut microbiome towards novel bacterial diversity and tailored functional studies.</title>
        <authorList>
            <person name="Wylensek D."/>
            <person name="Hitch T.C.A."/>
            <person name="Clavel T."/>
        </authorList>
    </citation>
    <scope>NUCLEOTIDE SEQUENCE [LARGE SCALE GENOMIC DNA]</scope>
    <source>
        <strain evidence="10 11">RF-GAM-744-WT-7</strain>
    </source>
</reference>
<evidence type="ECO:0000256" key="5">
    <source>
        <dbReference type="ARBA" id="ARBA00022729"/>
    </source>
</evidence>
<evidence type="ECO:0000313" key="10">
    <source>
        <dbReference type="EMBL" id="MST49472.1"/>
    </source>
</evidence>
<evidence type="ECO:0000256" key="1">
    <source>
        <dbReference type="ARBA" id="ARBA00004236"/>
    </source>
</evidence>
<dbReference type="AlphaFoldDB" id="A0A7K0K1X6"/>
<name>A0A7K0K1X6_9ACTO</name>
<evidence type="ECO:0000259" key="9">
    <source>
        <dbReference type="Pfam" id="PF12849"/>
    </source>
</evidence>
<dbReference type="InterPro" id="IPR050811">
    <property type="entry name" value="Phosphate_ABC_transporter"/>
</dbReference>
<comment type="caution">
    <text evidence="10">The sequence shown here is derived from an EMBL/GenBank/DDBJ whole genome shotgun (WGS) entry which is preliminary data.</text>
</comment>
<organism evidence="10 11">
    <name type="scientific">Mobiluncus porci</name>
    <dbReference type="NCBI Taxonomy" id="2652278"/>
    <lineage>
        <taxon>Bacteria</taxon>
        <taxon>Bacillati</taxon>
        <taxon>Actinomycetota</taxon>
        <taxon>Actinomycetes</taxon>
        <taxon>Actinomycetales</taxon>
        <taxon>Actinomycetaceae</taxon>
        <taxon>Mobiluncus</taxon>
    </lineage>
</organism>
<sequence length="309" mass="32293">MKITRFGMLAAAGLMSMSLLTACSGGADPAATDTAGASETPTSTLSGTVTGSGSSALLPLAKAAAESFMKENPDVTVTMNGGGSGEGLKQVSAGSVQIGNSDVFAEEKLDATQAAELKDHKVCTITMAPVVNKDLGLKDLTTQQLTDIFTGKITNWKDAGGPDEKIVLVTRPSSSGTRALFKEWAIGGQEEASNKSLETDDSGTLLTTVQQNKGAIGYVALSYLVDKTDVQAVSIDGVEPTLENTYNGKYKVWGYEHMYTKGEPDEVTQAFLDFMMGDKFAADLEKMGYGVSSKMSAEATASHPDPAAK</sequence>
<keyword evidence="7" id="KW-0592">Phosphate transport</keyword>
<dbReference type="Pfam" id="PF12849">
    <property type="entry name" value="PBP_like_2"/>
    <property type="match status" value="1"/>
</dbReference>
<proteinExistence type="inferred from homology"/>
<dbReference type="InterPro" id="IPR011862">
    <property type="entry name" value="Phos-bd"/>
</dbReference>
<comment type="function">
    <text evidence="7">Involved in the system for phosphate transport across the cytoplasmic membrane.</text>
</comment>
<evidence type="ECO:0000256" key="7">
    <source>
        <dbReference type="RuleBase" id="RU367119"/>
    </source>
</evidence>
<dbReference type="Proteomes" id="UP000442535">
    <property type="component" value="Unassembled WGS sequence"/>
</dbReference>
<protein>
    <recommendedName>
        <fullName evidence="7">Phosphate-binding protein</fullName>
    </recommendedName>
</protein>
<comment type="similarity">
    <text evidence="2 7">Belongs to the PstS family.</text>
</comment>
<dbReference type="Gene3D" id="3.40.190.10">
    <property type="entry name" value="Periplasmic binding protein-like II"/>
    <property type="match status" value="2"/>
</dbReference>
<keyword evidence="11" id="KW-1185">Reference proteome</keyword>
<dbReference type="PANTHER" id="PTHR30570:SF4">
    <property type="entry name" value="PHOSPHATE-BINDING PROTEIN PSTS 1"/>
    <property type="match status" value="1"/>
</dbReference>
<dbReference type="InterPro" id="IPR024370">
    <property type="entry name" value="PBP_domain"/>
</dbReference>
<gene>
    <name evidence="10" type="ORF">FYJ63_04370</name>
</gene>
<dbReference type="CDD" id="cd13653">
    <property type="entry name" value="PBP2_phosphate_like_1"/>
    <property type="match status" value="1"/>
</dbReference>
<dbReference type="PANTHER" id="PTHR30570">
    <property type="entry name" value="PERIPLASMIC PHOSPHATE BINDING COMPONENT OF PHOSPHATE ABC TRANSPORTER"/>
    <property type="match status" value="1"/>
</dbReference>
<dbReference type="NCBIfam" id="TIGR02136">
    <property type="entry name" value="ptsS_2"/>
    <property type="match status" value="1"/>
</dbReference>